<dbReference type="GO" id="GO:0016020">
    <property type="term" value="C:membrane"/>
    <property type="evidence" value="ECO:0007669"/>
    <property type="project" value="InterPro"/>
</dbReference>
<evidence type="ECO:0000313" key="2">
    <source>
        <dbReference type="EMBL" id="CAH02231.1"/>
    </source>
</evidence>
<feature type="transmembrane region" description="Helical" evidence="1">
    <location>
        <begin position="243"/>
        <end position="264"/>
    </location>
</feature>
<dbReference type="PaxDb" id="284590-Q6CW51"/>
<sequence>MFLPFTLFYKLGKRIPRVLVLITSFISVFLLVFLLVGCYNVDQSSTYLVKYQFNDKSPLYPVISNQFSSQEYTDGLENVQIFSGYMGICINNIPSNYDRNSSSKSSKVCFNRKKVDDMDIFDDLTIKIFSFKNSNSTEESESSNLNILELAHQNSDELVHPYLLMVVTIFTILLFGITVYAIIPKLPFKNYVQFIIMGLSALITLLWAIGAIWTHVAINCNVSLIPRASMNIMTAEKGSKSQALSWTAFTFMLIDCLIMWMVYFRDRKKLDEKLDDVKSTKNPFSNKYASDTTLSSV</sequence>
<accession>Q6CW51</accession>
<dbReference type="KEGG" id="kla:KLLA0_B06864g"/>
<dbReference type="Proteomes" id="UP000000598">
    <property type="component" value="Chromosome B"/>
</dbReference>
<keyword evidence="1" id="KW-0472">Membrane</keyword>
<reference evidence="2 3" key="1">
    <citation type="journal article" date="2004" name="Nature">
        <title>Genome evolution in yeasts.</title>
        <authorList>
            <consortium name="Genolevures"/>
            <person name="Dujon B."/>
            <person name="Sherman D."/>
            <person name="Fischer G."/>
            <person name="Durrens P."/>
            <person name="Casaregola S."/>
            <person name="Lafontaine I."/>
            <person name="de Montigny J."/>
            <person name="Marck C."/>
            <person name="Neuveglise C."/>
            <person name="Talla E."/>
            <person name="Goffard N."/>
            <person name="Frangeul L."/>
            <person name="Aigle M."/>
            <person name="Anthouard V."/>
            <person name="Babour A."/>
            <person name="Barbe V."/>
            <person name="Barnay S."/>
            <person name="Blanchin S."/>
            <person name="Beckerich J.M."/>
            <person name="Beyne E."/>
            <person name="Bleykasten C."/>
            <person name="Boisrame A."/>
            <person name="Boyer J."/>
            <person name="Cattolico L."/>
            <person name="Confanioleri F."/>
            <person name="de Daruvar A."/>
            <person name="Despons L."/>
            <person name="Fabre E."/>
            <person name="Fairhead C."/>
            <person name="Ferry-Dumazet H."/>
            <person name="Groppi A."/>
            <person name="Hantraye F."/>
            <person name="Hennequin C."/>
            <person name="Jauniaux N."/>
            <person name="Joyet P."/>
            <person name="Kachouri R."/>
            <person name="Kerrest A."/>
            <person name="Koszul R."/>
            <person name="Lemaire M."/>
            <person name="Lesur I."/>
            <person name="Ma L."/>
            <person name="Muller H."/>
            <person name="Nicaud J.M."/>
            <person name="Nikolski M."/>
            <person name="Oztas S."/>
            <person name="Ozier-Kalogeropoulos O."/>
            <person name="Pellenz S."/>
            <person name="Potier S."/>
            <person name="Richard G.F."/>
            <person name="Straub M.L."/>
            <person name="Suleau A."/>
            <person name="Swennene D."/>
            <person name="Tekaia F."/>
            <person name="Wesolowski-Louvel M."/>
            <person name="Westhof E."/>
            <person name="Wirth B."/>
            <person name="Zeniou-Meyer M."/>
            <person name="Zivanovic I."/>
            <person name="Bolotin-Fukuhara M."/>
            <person name="Thierry A."/>
            <person name="Bouchier C."/>
            <person name="Caudron B."/>
            <person name="Scarpelli C."/>
            <person name="Gaillardin C."/>
            <person name="Weissenbach J."/>
            <person name="Wincker P."/>
            <person name="Souciet J.L."/>
        </authorList>
    </citation>
    <scope>NUCLEOTIDE SEQUENCE [LARGE SCALE GENOMIC DNA]</scope>
    <source>
        <strain evidence="3">ATCC 8585 / CBS 2359 / DSM 70799 / NBRC 1267 / NRRL Y-1140 / WM37</strain>
    </source>
</reference>
<name>Q6CW51_KLULA</name>
<feature type="transmembrane region" description="Helical" evidence="1">
    <location>
        <begin position="195"/>
        <end position="218"/>
    </location>
</feature>
<dbReference type="AlphaFoldDB" id="Q6CW51"/>
<feature type="transmembrane region" description="Helical" evidence="1">
    <location>
        <begin position="162"/>
        <end position="183"/>
    </location>
</feature>
<dbReference type="OMA" id="YFGICVN"/>
<dbReference type="FunCoup" id="Q6CW51">
    <property type="interactions" value="31"/>
</dbReference>
<dbReference type="eggNOG" id="ENOG502QUDU">
    <property type="taxonomic scope" value="Eukaryota"/>
</dbReference>
<organism evidence="2 3">
    <name type="scientific">Kluyveromyces lactis (strain ATCC 8585 / CBS 2359 / DSM 70799 / NBRC 1267 / NRRL Y-1140 / WM37)</name>
    <name type="common">Yeast</name>
    <name type="synonym">Candida sphaerica</name>
    <dbReference type="NCBI Taxonomy" id="284590"/>
    <lineage>
        <taxon>Eukaryota</taxon>
        <taxon>Fungi</taxon>
        <taxon>Dikarya</taxon>
        <taxon>Ascomycota</taxon>
        <taxon>Saccharomycotina</taxon>
        <taxon>Saccharomycetes</taxon>
        <taxon>Saccharomycetales</taxon>
        <taxon>Saccharomycetaceae</taxon>
        <taxon>Kluyveromyces</taxon>
    </lineage>
</organism>
<evidence type="ECO:0000313" key="3">
    <source>
        <dbReference type="Proteomes" id="UP000000598"/>
    </source>
</evidence>
<dbReference type="PANTHER" id="PTHR28092">
    <property type="entry name" value="FACTOR-INDUCED GENE 1 PROTEIN"/>
    <property type="match status" value="1"/>
</dbReference>
<dbReference type="HOGENOM" id="CLU_075335_0_0_1"/>
<keyword evidence="3" id="KW-1185">Reference proteome</keyword>
<proteinExistence type="predicted"/>
<dbReference type="EMBL" id="CR382122">
    <property type="protein sequence ID" value="CAH02231.1"/>
    <property type="molecule type" value="Genomic_DNA"/>
</dbReference>
<dbReference type="GO" id="GO:0043332">
    <property type="term" value="C:mating projection tip"/>
    <property type="evidence" value="ECO:0007669"/>
    <property type="project" value="TreeGrafter"/>
</dbReference>
<keyword evidence="1" id="KW-1133">Transmembrane helix</keyword>
<dbReference type="Pfam" id="PF12351">
    <property type="entry name" value="Fig1"/>
    <property type="match status" value="1"/>
</dbReference>
<protein>
    <submittedName>
        <fullName evidence="2">KLLA0B06864p</fullName>
    </submittedName>
</protein>
<evidence type="ECO:0000256" key="1">
    <source>
        <dbReference type="SAM" id="Phobius"/>
    </source>
</evidence>
<dbReference type="GO" id="GO:0000747">
    <property type="term" value="P:conjugation with cellular fusion"/>
    <property type="evidence" value="ECO:0007669"/>
    <property type="project" value="TreeGrafter"/>
</dbReference>
<dbReference type="STRING" id="284590.Q6CW51"/>
<dbReference type="PIRSF" id="PIRSF007138">
    <property type="entry name" value="FIG1"/>
    <property type="match status" value="1"/>
</dbReference>
<keyword evidence="1" id="KW-0812">Transmembrane</keyword>
<dbReference type="InterPro" id="IPR033481">
    <property type="entry name" value="Dni1/Fig1"/>
</dbReference>
<gene>
    <name evidence="2" type="ORF">KLLA0_B06864g</name>
</gene>
<dbReference type="InterPro" id="IPR016509">
    <property type="entry name" value="Fig1"/>
</dbReference>
<dbReference type="PANTHER" id="PTHR28092:SF1">
    <property type="entry name" value="FACTOR-INDUCED GENE 1 PROTEIN"/>
    <property type="match status" value="1"/>
</dbReference>
<feature type="transmembrane region" description="Helical" evidence="1">
    <location>
        <begin position="18"/>
        <end position="37"/>
    </location>
</feature>
<dbReference type="InParanoid" id="Q6CW51"/>